<dbReference type="Proteomes" id="UP000182248">
    <property type="component" value="Unassembled WGS sequence"/>
</dbReference>
<dbReference type="AlphaFoldDB" id="A0A1K1MXP6"/>
<dbReference type="EMBL" id="FPJE01000004">
    <property type="protein sequence ID" value="SFW27887.1"/>
    <property type="molecule type" value="Genomic_DNA"/>
</dbReference>
<organism evidence="1 2">
    <name type="scientific">Sinomicrobium oceani</name>
    <dbReference type="NCBI Taxonomy" id="1150368"/>
    <lineage>
        <taxon>Bacteria</taxon>
        <taxon>Pseudomonadati</taxon>
        <taxon>Bacteroidota</taxon>
        <taxon>Flavobacteriia</taxon>
        <taxon>Flavobacteriales</taxon>
        <taxon>Flavobacteriaceae</taxon>
        <taxon>Sinomicrobium</taxon>
    </lineage>
</organism>
<name>A0A1K1MXP6_9FLAO</name>
<evidence type="ECO:0000313" key="2">
    <source>
        <dbReference type="Proteomes" id="UP000182248"/>
    </source>
</evidence>
<gene>
    <name evidence="1" type="ORF">SAMN02927921_00883</name>
</gene>
<accession>A0A1K1MXP6</accession>
<protein>
    <submittedName>
        <fullName evidence="1">Uncharacterized protein</fullName>
    </submittedName>
</protein>
<evidence type="ECO:0000313" key="1">
    <source>
        <dbReference type="EMBL" id="SFW27887.1"/>
    </source>
</evidence>
<reference evidence="1 2" key="1">
    <citation type="submission" date="2016-11" db="EMBL/GenBank/DDBJ databases">
        <authorList>
            <person name="Jaros S."/>
            <person name="Januszkiewicz K."/>
            <person name="Wedrychowicz H."/>
        </authorList>
    </citation>
    <scope>NUCLEOTIDE SEQUENCE [LARGE SCALE GENOMIC DNA]</scope>
    <source>
        <strain evidence="1 2">CGMCC 1.12145</strain>
    </source>
</reference>
<keyword evidence="2" id="KW-1185">Reference proteome</keyword>
<proteinExistence type="predicted"/>
<dbReference type="STRING" id="1150368.SAMN02927921_00883"/>
<sequence length="52" mass="6250">MECFKYTGLRQICTKHNEWSKNYEKDMLPEVKSSFQAVHKENLSRLNFLLTI</sequence>